<proteinExistence type="predicted"/>
<dbReference type="Proteomes" id="UP001611494">
    <property type="component" value="Unassembled WGS sequence"/>
</dbReference>
<evidence type="ECO:0000313" key="2">
    <source>
        <dbReference type="Proteomes" id="UP001611494"/>
    </source>
</evidence>
<comment type="caution">
    <text evidence="1">The sequence shown here is derived from an EMBL/GenBank/DDBJ whole genome shotgun (WGS) entry which is preliminary data.</text>
</comment>
<accession>A0ABW7VPI8</accession>
<organism evidence="1 2">
    <name type="scientific">Nocardia testacea</name>
    <dbReference type="NCBI Taxonomy" id="248551"/>
    <lineage>
        <taxon>Bacteria</taxon>
        <taxon>Bacillati</taxon>
        <taxon>Actinomycetota</taxon>
        <taxon>Actinomycetes</taxon>
        <taxon>Mycobacteriales</taxon>
        <taxon>Nocardiaceae</taxon>
        <taxon>Nocardia</taxon>
    </lineage>
</organism>
<reference evidence="1 2" key="1">
    <citation type="submission" date="2024-10" db="EMBL/GenBank/DDBJ databases">
        <title>The Natural Products Discovery Center: Release of the First 8490 Sequenced Strains for Exploring Actinobacteria Biosynthetic Diversity.</title>
        <authorList>
            <person name="Kalkreuter E."/>
            <person name="Kautsar S.A."/>
            <person name="Yang D."/>
            <person name="Bader C.D."/>
            <person name="Teijaro C.N."/>
            <person name="Fluegel L."/>
            <person name="Davis C.M."/>
            <person name="Simpson J.R."/>
            <person name="Lauterbach L."/>
            <person name="Steele A.D."/>
            <person name="Gui C."/>
            <person name="Meng S."/>
            <person name="Li G."/>
            <person name="Viehrig K."/>
            <person name="Ye F."/>
            <person name="Su P."/>
            <person name="Kiefer A.F."/>
            <person name="Nichols A."/>
            <person name="Cepeda A.J."/>
            <person name="Yan W."/>
            <person name="Fan B."/>
            <person name="Jiang Y."/>
            <person name="Adhikari A."/>
            <person name="Zheng C.-J."/>
            <person name="Schuster L."/>
            <person name="Cowan T.M."/>
            <person name="Smanski M.J."/>
            <person name="Chevrette M.G."/>
            <person name="De Carvalho L.P.S."/>
            <person name="Shen B."/>
        </authorList>
    </citation>
    <scope>NUCLEOTIDE SEQUENCE [LARGE SCALE GENOMIC DNA]</scope>
    <source>
        <strain evidence="1 2">NPDC019377</strain>
    </source>
</reference>
<evidence type="ECO:0000313" key="1">
    <source>
        <dbReference type="EMBL" id="MFI2228518.1"/>
    </source>
</evidence>
<sequence length="45" mass="4999">MAEHLLPKQVPGWIQAAEGISNRVNSRETIAAAAGVEEHPREMFR</sequence>
<keyword evidence="2" id="KW-1185">Reference proteome</keyword>
<protein>
    <submittedName>
        <fullName evidence="1">Uncharacterized protein</fullName>
    </submittedName>
</protein>
<dbReference type="EMBL" id="JBIRYL010000001">
    <property type="protein sequence ID" value="MFI2228518.1"/>
    <property type="molecule type" value="Genomic_DNA"/>
</dbReference>
<gene>
    <name evidence="1" type="ORF">ACH49Z_01530</name>
</gene>
<dbReference type="RefSeq" id="WP_397058757.1">
    <property type="nucleotide sequence ID" value="NZ_JBIRYL010000001.1"/>
</dbReference>
<name>A0ABW7VPI8_9NOCA</name>